<feature type="domain" description="Dihydroorotate dehydrogenase catalytic" evidence="12">
    <location>
        <begin position="48"/>
        <end position="339"/>
    </location>
</feature>
<feature type="binding site" evidence="11">
    <location>
        <position position="89"/>
    </location>
    <ligand>
        <name>FMN</name>
        <dbReference type="ChEBI" id="CHEBI:58210"/>
    </ligand>
</feature>
<evidence type="ECO:0000313" key="13">
    <source>
        <dbReference type="EMBL" id="KJL42473.1"/>
    </source>
</evidence>
<accession>A0A0M2HE52</accession>
<gene>
    <name evidence="11 13" type="primary">pyrD</name>
    <name evidence="13" type="ORF">RS82_02029</name>
</gene>
<dbReference type="GO" id="GO:0005886">
    <property type="term" value="C:plasma membrane"/>
    <property type="evidence" value="ECO:0007669"/>
    <property type="project" value="UniProtKB-SubCell"/>
</dbReference>
<evidence type="ECO:0000256" key="6">
    <source>
        <dbReference type="ARBA" id="ARBA00022643"/>
    </source>
</evidence>
<dbReference type="PROSITE" id="PS00912">
    <property type="entry name" value="DHODEHASE_2"/>
    <property type="match status" value="1"/>
</dbReference>
<dbReference type="SUPFAM" id="SSF51395">
    <property type="entry name" value="FMN-linked oxidoreductases"/>
    <property type="match status" value="1"/>
</dbReference>
<comment type="pathway">
    <text evidence="3 11">Pyrimidine metabolism; UMP biosynthesis via de novo pathway; orotate from (S)-dihydroorotate (quinone route): step 1/1.</text>
</comment>
<dbReference type="Pfam" id="PF01180">
    <property type="entry name" value="DHO_dh"/>
    <property type="match status" value="1"/>
</dbReference>
<keyword evidence="5 11" id="KW-0285">Flavoprotein</keyword>
<dbReference type="GO" id="GO:0005737">
    <property type="term" value="C:cytoplasm"/>
    <property type="evidence" value="ECO:0007669"/>
    <property type="project" value="InterPro"/>
</dbReference>
<dbReference type="InterPro" id="IPR005720">
    <property type="entry name" value="Dihydroorotate_DH_cat"/>
</dbReference>
<feature type="active site" description="Nucleophile" evidence="11">
    <location>
        <position position="181"/>
    </location>
</feature>
<comment type="subunit">
    <text evidence="11">Monomer.</text>
</comment>
<evidence type="ECO:0000259" key="12">
    <source>
        <dbReference type="Pfam" id="PF01180"/>
    </source>
</evidence>
<feature type="binding site" evidence="11">
    <location>
        <begin position="65"/>
        <end position="69"/>
    </location>
    <ligand>
        <name>FMN</name>
        <dbReference type="ChEBI" id="CHEBI:58210"/>
    </ligand>
</feature>
<proteinExistence type="inferred from homology"/>
<dbReference type="OrthoDB" id="9802377at2"/>
<evidence type="ECO:0000256" key="4">
    <source>
        <dbReference type="ARBA" id="ARBA00005359"/>
    </source>
</evidence>
<evidence type="ECO:0000256" key="11">
    <source>
        <dbReference type="HAMAP-Rule" id="MF_00225"/>
    </source>
</evidence>
<evidence type="ECO:0000256" key="2">
    <source>
        <dbReference type="ARBA" id="ARBA00004370"/>
    </source>
</evidence>
<dbReference type="GO" id="GO:0006207">
    <property type="term" value="P:'de novo' pyrimidine nucleobase biosynthetic process"/>
    <property type="evidence" value="ECO:0007669"/>
    <property type="project" value="UniProtKB-UniRule"/>
</dbReference>
<feature type="binding site" evidence="11">
    <location>
        <position position="178"/>
    </location>
    <ligand>
        <name>substrate</name>
    </ligand>
</feature>
<keyword evidence="6 11" id="KW-0288">FMN</keyword>
<keyword evidence="14" id="KW-1185">Reference proteome</keyword>
<dbReference type="EMBL" id="JYJA01000034">
    <property type="protein sequence ID" value="KJL42473.1"/>
    <property type="molecule type" value="Genomic_DNA"/>
</dbReference>
<evidence type="ECO:0000256" key="1">
    <source>
        <dbReference type="ARBA" id="ARBA00003125"/>
    </source>
</evidence>
<dbReference type="PATRIC" id="fig|69370.6.peg.2062"/>
<comment type="function">
    <text evidence="1 11">Catalyzes the conversion of dihydroorotate to orotate with quinone as electron acceptor.</text>
</comment>
<protein>
    <recommendedName>
        <fullName evidence="11">Dihydroorotate dehydrogenase (quinone)</fullName>
        <ecNumber evidence="11">1.3.5.2</ecNumber>
    </recommendedName>
    <alternativeName>
        <fullName evidence="11">DHOdehase</fullName>
        <shortName evidence="11">DHOD</shortName>
        <shortName evidence="11">DHODase</shortName>
    </alternativeName>
    <alternativeName>
        <fullName evidence="11">Dihydroorotate oxidase</fullName>
    </alternativeName>
</protein>
<comment type="caution">
    <text evidence="13">The sequence shown here is derived from an EMBL/GenBank/DDBJ whole genome shotgun (WGS) entry which is preliminary data.</text>
</comment>
<dbReference type="InterPro" id="IPR013785">
    <property type="entry name" value="Aldolase_TIM"/>
</dbReference>
<dbReference type="HAMAP" id="MF_00225">
    <property type="entry name" value="DHO_dh_type2"/>
    <property type="match status" value="1"/>
</dbReference>
<feature type="binding site" evidence="11">
    <location>
        <begin position="244"/>
        <end position="245"/>
    </location>
    <ligand>
        <name>substrate</name>
    </ligand>
</feature>
<dbReference type="RefSeq" id="WP_045298938.1">
    <property type="nucleotide sequence ID" value="NZ_JYJA01000034.1"/>
</dbReference>
<dbReference type="NCBIfam" id="TIGR01036">
    <property type="entry name" value="pyrD_sub2"/>
    <property type="match status" value="1"/>
</dbReference>
<sequence length="347" mass="36538">MYPLLFRTVLSRMDPESAHHSAMAVIRMLGVPPFSWAARAITRPAPELRTTALGLAFDSPFGVAAGFDKDVKGASGLHALGFGHVEVGTVTAIPQDGNPRPRLFRLIPDRAVVNRMGFNNHGAEAAAARLRTLRKRSRRTVLGVNIGKSRVVDVADATADYVRSATLLAPLADYLVVNVSSPNTPGLRGLQAVETLRPLLDAVRDAAGATPLLVKIAPDLPDDEIVAIAQLAVDAGLSGIIATNTTISRDGLVTDPATVAAAGDGGLSGAPLKARALEVLRLLRQSVPAHFAVISVGGVETAADVQERLDAGATLVQGYTAFLYRGPLWARQINRGLARLRPASDRA</sequence>
<dbReference type="InterPro" id="IPR012135">
    <property type="entry name" value="Dihydroorotate_DH_1_2"/>
</dbReference>
<organism evidence="13 14">
    <name type="scientific">Microbacterium trichothecenolyticum</name>
    <name type="common">Aureobacterium trichothecenolyticum</name>
    <dbReference type="NCBI Taxonomy" id="69370"/>
    <lineage>
        <taxon>Bacteria</taxon>
        <taxon>Bacillati</taxon>
        <taxon>Actinomycetota</taxon>
        <taxon>Actinomycetes</taxon>
        <taxon>Micrococcales</taxon>
        <taxon>Microbacteriaceae</taxon>
        <taxon>Microbacterium</taxon>
    </lineage>
</organism>
<dbReference type="AlphaFoldDB" id="A0A0M2HE52"/>
<feature type="binding site" evidence="11">
    <location>
        <begin position="114"/>
        <end position="118"/>
    </location>
    <ligand>
        <name>substrate</name>
    </ligand>
</feature>
<feature type="binding site" evidence="11">
    <location>
        <position position="145"/>
    </location>
    <ligand>
        <name>FMN</name>
        <dbReference type="ChEBI" id="CHEBI:58210"/>
    </ligand>
</feature>
<feature type="binding site" evidence="11">
    <location>
        <position position="269"/>
    </location>
    <ligand>
        <name>FMN</name>
        <dbReference type="ChEBI" id="CHEBI:58210"/>
    </ligand>
</feature>
<dbReference type="InterPro" id="IPR001295">
    <property type="entry name" value="Dihydroorotate_DH_CS"/>
</dbReference>
<keyword evidence="8 11" id="KW-0560">Oxidoreductase</keyword>
<dbReference type="GO" id="GO:0106430">
    <property type="term" value="F:dihydroorotate dehydrogenase (quinone) activity"/>
    <property type="evidence" value="ECO:0007669"/>
    <property type="project" value="UniProtKB-EC"/>
</dbReference>
<feature type="binding site" evidence="11">
    <location>
        <position position="69"/>
    </location>
    <ligand>
        <name>substrate</name>
    </ligand>
</feature>
<dbReference type="InterPro" id="IPR050074">
    <property type="entry name" value="DHO_dehydrogenase"/>
</dbReference>
<feature type="binding site" evidence="11">
    <location>
        <position position="183"/>
    </location>
    <ligand>
        <name>substrate</name>
    </ligand>
</feature>
<feature type="binding site" evidence="11">
    <location>
        <position position="298"/>
    </location>
    <ligand>
        <name>FMN</name>
        <dbReference type="ChEBI" id="CHEBI:58210"/>
    </ligand>
</feature>
<evidence type="ECO:0000313" key="14">
    <source>
        <dbReference type="Proteomes" id="UP000034098"/>
    </source>
</evidence>
<dbReference type="Gene3D" id="3.20.20.70">
    <property type="entry name" value="Aldolase class I"/>
    <property type="match status" value="1"/>
</dbReference>
<feature type="binding site" evidence="11">
    <location>
        <position position="243"/>
    </location>
    <ligand>
        <name>FMN</name>
        <dbReference type="ChEBI" id="CHEBI:58210"/>
    </ligand>
</feature>
<evidence type="ECO:0000256" key="8">
    <source>
        <dbReference type="ARBA" id="ARBA00023002"/>
    </source>
</evidence>
<evidence type="ECO:0000256" key="9">
    <source>
        <dbReference type="ARBA" id="ARBA00023136"/>
    </source>
</evidence>
<dbReference type="GO" id="GO:0044205">
    <property type="term" value="P:'de novo' UMP biosynthetic process"/>
    <property type="evidence" value="ECO:0007669"/>
    <property type="project" value="UniProtKB-UniRule"/>
</dbReference>
<feature type="binding site" evidence="11">
    <location>
        <position position="215"/>
    </location>
    <ligand>
        <name>FMN</name>
        <dbReference type="ChEBI" id="CHEBI:58210"/>
    </ligand>
</feature>
<dbReference type="NCBIfam" id="NF003648">
    <property type="entry name" value="PRK05286.2-1"/>
    <property type="match status" value="1"/>
</dbReference>
<comment type="similarity">
    <text evidence="4 11">Belongs to the dihydroorotate dehydrogenase family. Type 2 subfamily.</text>
</comment>
<comment type="cofactor">
    <cofactor evidence="11">
        <name>FMN</name>
        <dbReference type="ChEBI" id="CHEBI:58210"/>
    </cofactor>
    <text evidence="11">Binds 1 FMN per subunit.</text>
</comment>
<evidence type="ECO:0000256" key="7">
    <source>
        <dbReference type="ARBA" id="ARBA00022975"/>
    </source>
</evidence>
<dbReference type="Proteomes" id="UP000034098">
    <property type="component" value="Unassembled WGS sequence"/>
</dbReference>
<comment type="catalytic activity">
    <reaction evidence="10 11">
        <text>(S)-dihydroorotate + a quinone = orotate + a quinol</text>
        <dbReference type="Rhea" id="RHEA:30187"/>
        <dbReference type="ChEBI" id="CHEBI:24646"/>
        <dbReference type="ChEBI" id="CHEBI:30839"/>
        <dbReference type="ChEBI" id="CHEBI:30864"/>
        <dbReference type="ChEBI" id="CHEBI:132124"/>
        <dbReference type="EC" id="1.3.5.2"/>
    </reaction>
</comment>
<dbReference type="PANTHER" id="PTHR48109:SF4">
    <property type="entry name" value="DIHYDROOROTATE DEHYDROGENASE (QUINONE), MITOCHONDRIAL"/>
    <property type="match status" value="1"/>
</dbReference>
<dbReference type="InterPro" id="IPR005719">
    <property type="entry name" value="Dihydroorotate_DH_2"/>
</dbReference>
<comment type="subcellular location">
    <subcellularLocation>
        <location evidence="11">Cell membrane</location>
        <topology evidence="11">Peripheral membrane protein</topology>
    </subcellularLocation>
    <subcellularLocation>
        <location evidence="2">Membrane</location>
    </subcellularLocation>
</comment>
<evidence type="ECO:0000256" key="10">
    <source>
        <dbReference type="ARBA" id="ARBA00048639"/>
    </source>
</evidence>
<dbReference type="CDD" id="cd04738">
    <property type="entry name" value="DHOD_2_like"/>
    <property type="match status" value="1"/>
</dbReference>
<feature type="binding site" evidence="11">
    <location>
        <position position="178"/>
    </location>
    <ligand>
        <name>FMN</name>
        <dbReference type="ChEBI" id="CHEBI:58210"/>
    </ligand>
</feature>
<dbReference type="PROSITE" id="PS00911">
    <property type="entry name" value="DHODEHASE_1"/>
    <property type="match status" value="1"/>
</dbReference>
<dbReference type="NCBIfam" id="NF003652">
    <property type="entry name" value="PRK05286.2-5"/>
    <property type="match status" value="1"/>
</dbReference>
<keyword evidence="9 11" id="KW-0472">Membrane</keyword>
<keyword evidence="11" id="KW-1003">Cell membrane</keyword>
<dbReference type="PANTHER" id="PTHR48109">
    <property type="entry name" value="DIHYDROOROTATE DEHYDROGENASE (QUINONE), MITOCHONDRIAL-RELATED"/>
    <property type="match status" value="1"/>
</dbReference>
<evidence type="ECO:0000256" key="5">
    <source>
        <dbReference type="ARBA" id="ARBA00022630"/>
    </source>
</evidence>
<dbReference type="UniPathway" id="UPA00070">
    <property type="reaction ID" value="UER00946"/>
</dbReference>
<dbReference type="EC" id="1.3.5.2" evidence="11"/>
<keyword evidence="7 11" id="KW-0665">Pyrimidine biosynthesis</keyword>
<evidence type="ECO:0000256" key="3">
    <source>
        <dbReference type="ARBA" id="ARBA00005161"/>
    </source>
</evidence>
<dbReference type="PIRSF" id="PIRSF000164">
    <property type="entry name" value="DHO_oxidase"/>
    <property type="match status" value="1"/>
</dbReference>
<reference evidence="13 14" key="1">
    <citation type="submission" date="2015-02" db="EMBL/GenBank/DDBJ databases">
        <title>Draft genome sequences of ten Microbacterium spp. with emphasis on heavy metal contaminated environments.</title>
        <authorList>
            <person name="Corretto E."/>
        </authorList>
    </citation>
    <scope>NUCLEOTIDE SEQUENCE [LARGE SCALE GENOMIC DNA]</scope>
    <source>
        <strain evidence="13 14">DSM 8608</strain>
    </source>
</reference>
<name>A0A0M2HE52_MICTR</name>
<feature type="binding site" evidence="11">
    <location>
        <begin position="319"/>
        <end position="320"/>
    </location>
    <ligand>
        <name>FMN</name>
        <dbReference type="ChEBI" id="CHEBI:58210"/>
    </ligand>
</feature>